<gene>
    <name evidence="1" type="ORF">AMST5_02949</name>
</gene>
<name>A0AA48M2X3_9ZZZZ</name>
<protein>
    <submittedName>
        <fullName evidence="1">Uncharacterized protein</fullName>
    </submittedName>
</protein>
<evidence type="ECO:0000313" key="1">
    <source>
        <dbReference type="EMBL" id="CAJ0878213.1"/>
    </source>
</evidence>
<dbReference type="AlphaFoldDB" id="A0AA48M2X3"/>
<proteinExistence type="predicted"/>
<sequence>MSKRSAIAAMTVLTLCASTADAHRSESMAPELAAAVNLENKRHVPLLDFQIVIPGKDRTAEVIVAKLEKPLAAGATAKLPVTGVAGCHFEARWAFEDFSDAGEVDLCGGGRIVLVD</sequence>
<organism evidence="1">
    <name type="scientific">freshwater sediment metagenome</name>
    <dbReference type="NCBI Taxonomy" id="556182"/>
    <lineage>
        <taxon>unclassified sequences</taxon>
        <taxon>metagenomes</taxon>
        <taxon>ecological metagenomes</taxon>
    </lineage>
</organism>
<accession>A0AA48M2X3</accession>
<dbReference type="EMBL" id="OY288114">
    <property type="protein sequence ID" value="CAJ0878213.1"/>
    <property type="molecule type" value="Genomic_DNA"/>
</dbReference>
<reference evidence="1" key="1">
    <citation type="submission" date="2023-07" db="EMBL/GenBank/DDBJ databases">
        <authorList>
            <person name="Pelsma A.J. K."/>
        </authorList>
    </citation>
    <scope>NUCLEOTIDE SEQUENCE</scope>
</reference>